<keyword evidence="1" id="KW-0812">Transmembrane</keyword>
<dbReference type="AlphaFoldDB" id="M6VLZ4"/>
<sequence>MLQSSKEYKNFLLHPGFFFLPGCFCRLLNFFLPHKTNFRKGILFNWLLELNVLRF</sequence>
<keyword evidence="1" id="KW-1133">Transmembrane helix</keyword>
<accession>M6VLZ4</accession>
<name>M6VLZ4_9LEPT</name>
<dbReference type="EMBL" id="AKWD02000029">
    <property type="protein sequence ID" value="EMO54089.1"/>
    <property type="molecule type" value="Genomic_DNA"/>
</dbReference>
<keyword evidence="1" id="KW-0472">Membrane</keyword>
<evidence type="ECO:0000313" key="3">
    <source>
        <dbReference type="Proteomes" id="UP000012112"/>
    </source>
</evidence>
<gene>
    <name evidence="2" type="ORF">LEP1GSC172_3699</name>
</gene>
<comment type="caution">
    <text evidence="2">The sequence shown here is derived from an EMBL/GenBank/DDBJ whole genome shotgun (WGS) entry which is preliminary data.</text>
</comment>
<evidence type="ECO:0000313" key="2">
    <source>
        <dbReference type="EMBL" id="EMO54089.1"/>
    </source>
</evidence>
<feature type="transmembrane region" description="Helical" evidence="1">
    <location>
        <begin position="12"/>
        <end position="32"/>
    </location>
</feature>
<proteinExistence type="predicted"/>
<protein>
    <submittedName>
        <fullName evidence="2">Uncharacterized protein</fullName>
    </submittedName>
</protein>
<reference evidence="2 3" key="1">
    <citation type="submission" date="2013-01" db="EMBL/GenBank/DDBJ databases">
        <authorList>
            <person name="Harkins D.M."/>
            <person name="Durkin A.S."/>
            <person name="Brinkac L.M."/>
            <person name="Haft D.H."/>
            <person name="Selengut J.D."/>
            <person name="Sanka R."/>
            <person name="DePew J."/>
            <person name="Purushe J."/>
            <person name="Matthias M.A."/>
            <person name="Vinetz J.M."/>
            <person name="Sutton G.G."/>
            <person name="Nierman W.C."/>
            <person name="Fouts D.E."/>
        </authorList>
    </citation>
    <scope>NUCLEOTIDE SEQUENCE [LARGE SCALE GENOMIC DNA]</scope>
    <source>
        <strain evidence="2 3">HAI1536</strain>
    </source>
</reference>
<evidence type="ECO:0000256" key="1">
    <source>
        <dbReference type="SAM" id="Phobius"/>
    </source>
</evidence>
<dbReference type="Proteomes" id="UP000012112">
    <property type="component" value="Unassembled WGS sequence"/>
</dbReference>
<organism evidence="2 3">
    <name type="scientific">Leptospira noguchii</name>
    <dbReference type="NCBI Taxonomy" id="28182"/>
    <lineage>
        <taxon>Bacteria</taxon>
        <taxon>Pseudomonadati</taxon>
        <taxon>Spirochaetota</taxon>
        <taxon>Spirochaetia</taxon>
        <taxon>Leptospirales</taxon>
        <taxon>Leptospiraceae</taxon>
        <taxon>Leptospira</taxon>
    </lineage>
</organism>